<dbReference type="PANTHER" id="PTHR47253">
    <property type="match status" value="1"/>
</dbReference>
<sequence>MDVVTSVTHKDMFLSEDCPFIRAYGAIRFDAATSISFEWEKFGSFYFMVPLVEFDELEGSSILSATIAWDDALSWTWRKAVDMLQSTMSQASF</sequence>
<organism evidence="1 2">
    <name type="scientific">Kingdonia uniflora</name>
    <dbReference type="NCBI Taxonomy" id="39325"/>
    <lineage>
        <taxon>Eukaryota</taxon>
        <taxon>Viridiplantae</taxon>
        <taxon>Streptophyta</taxon>
        <taxon>Embryophyta</taxon>
        <taxon>Tracheophyta</taxon>
        <taxon>Spermatophyta</taxon>
        <taxon>Magnoliopsida</taxon>
        <taxon>Ranunculales</taxon>
        <taxon>Circaeasteraceae</taxon>
        <taxon>Kingdonia</taxon>
    </lineage>
</organism>
<dbReference type="InterPro" id="IPR005801">
    <property type="entry name" value="ADC_synthase"/>
</dbReference>
<dbReference type="PANTHER" id="PTHR47253:SF4">
    <property type="entry name" value="ISOCHORISMATE SYNTHASE 2, CHLOROPLASTIC"/>
    <property type="match status" value="1"/>
</dbReference>
<gene>
    <name evidence="1" type="ORF">GIB67_035686</name>
</gene>
<dbReference type="Gene3D" id="3.60.120.10">
    <property type="entry name" value="Anthranilate synthase"/>
    <property type="match status" value="1"/>
</dbReference>
<dbReference type="InterPro" id="IPR044250">
    <property type="entry name" value="MenF-like"/>
</dbReference>
<dbReference type="Proteomes" id="UP000541444">
    <property type="component" value="Unassembled WGS sequence"/>
</dbReference>
<name>A0A7J7MIP6_9MAGN</name>
<dbReference type="GO" id="GO:0008909">
    <property type="term" value="F:isochorismate synthase activity"/>
    <property type="evidence" value="ECO:0007669"/>
    <property type="project" value="InterPro"/>
</dbReference>
<evidence type="ECO:0000313" key="1">
    <source>
        <dbReference type="EMBL" id="KAF6154721.1"/>
    </source>
</evidence>
<dbReference type="GO" id="GO:0009536">
    <property type="term" value="C:plastid"/>
    <property type="evidence" value="ECO:0007669"/>
    <property type="project" value="TreeGrafter"/>
</dbReference>
<reference evidence="1 2" key="1">
    <citation type="journal article" date="2020" name="IScience">
        <title>Genome Sequencing of the Endangered Kingdonia uniflora (Circaeasteraceae, Ranunculales) Reveals Potential Mechanisms of Evolutionary Specialization.</title>
        <authorList>
            <person name="Sun Y."/>
            <person name="Deng T."/>
            <person name="Zhang A."/>
            <person name="Moore M.J."/>
            <person name="Landis J.B."/>
            <person name="Lin N."/>
            <person name="Zhang H."/>
            <person name="Zhang X."/>
            <person name="Huang J."/>
            <person name="Zhang X."/>
            <person name="Sun H."/>
            <person name="Wang H."/>
        </authorList>
    </citation>
    <scope>NUCLEOTIDE SEQUENCE [LARGE SCALE GENOMIC DNA]</scope>
    <source>
        <strain evidence="1">TB1705</strain>
        <tissue evidence="1">Leaf</tissue>
    </source>
</reference>
<accession>A0A7J7MIP6</accession>
<protein>
    <submittedName>
        <fullName evidence="1">Uncharacterized protein</fullName>
    </submittedName>
</protein>
<proteinExistence type="predicted"/>
<dbReference type="OrthoDB" id="8119704at2759"/>
<keyword evidence="2" id="KW-1185">Reference proteome</keyword>
<dbReference type="GO" id="GO:0042372">
    <property type="term" value="P:phylloquinone biosynthetic process"/>
    <property type="evidence" value="ECO:0007669"/>
    <property type="project" value="TreeGrafter"/>
</dbReference>
<comment type="caution">
    <text evidence="1">The sequence shown here is derived from an EMBL/GenBank/DDBJ whole genome shotgun (WGS) entry which is preliminary data.</text>
</comment>
<dbReference type="AlphaFoldDB" id="A0A7J7MIP6"/>
<dbReference type="EMBL" id="JACGCM010001462">
    <property type="protein sequence ID" value="KAF6154721.1"/>
    <property type="molecule type" value="Genomic_DNA"/>
</dbReference>
<evidence type="ECO:0000313" key="2">
    <source>
        <dbReference type="Proteomes" id="UP000541444"/>
    </source>
</evidence>